<evidence type="ECO:0000313" key="6">
    <source>
        <dbReference type="Proteomes" id="UP000002964"/>
    </source>
</evidence>
<feature type="transmembrane region" description="Helical" evidence="4">
    <location>
        <begin position="55"/>
        <end position="79"/>
    </location>
</feature>
<dbReference type="Proteomes" id="UP000002964">
    <property type="component" value="Unassembled WGS sequence"/>
</dbReference>
<keyword evidence="4" id="KW-0472">Membrane</keyword>
<keyword evidence="4" id="KW-0874">Quinone</keyword>
<dbReference type="eggNOG" id="COG0839">
    <property type="taxonomic scope" value="Bacteria"/>
</dbReference>
<dbReference type="InterPro" id="IPR001457">
    <property type="entry name" value="NADH_UbQ/plastoQ_OxRdtase_su6"/>
</dbReference>
<evidence type="ECO:0000256" key="1">
    <source>
        <dbReference type="ARBA" id="ARBA00005698"/>
    </source>
</evidence>
<keyword evidence="4" id="KW-1003">Cell membrane</keyword>
<dbReference type="Pfam" id="PF00499">
    <property type="entry name" value="Oxidored_q3"/>
    <property type="match status" value="1"/>
</dbReference>
<protein>
    <recommendedName>
        <fullName evidence="2 4">NADH-quinone oxidoreductase subunit J</fullName>
        <ecNumber evidence="4">7.1.1.-</ecNumber>
    </recommendedName>
</protein>
<dbReference type="EMBL" id="JH603168">
    <property type="protein sequence ID" value="EIC22913.1"/>
    <property type="molecule type" value="Genomic_DNA"/>
</dbReference>
<gene>
    <name evidence="5" type="ORF">Thi970DRAFT_00553</name>
</gene>
<dbReference type="PANTHER" id="PTHR33269:SF17">
    <property type="entry name" value="NADH-UBIQUINONE OXIDOREDUCTASE CHAIN 6"/>
    <property type="match status" value="1"/>
</dbReference>
<comment type="catalytic activity">
    <reaction evidence="4">
        <text>a quinone + NADH + 5 H(+)(in) = a quinol + NAD(+) + 4 H(+)(out)</text>
        <dbReference type="Rhea" id="RHEA:57888"/>
        <dbReference type="ChEBI" id="CHEBI:15378"/>
        <dbReference type="ChEBI" id="CHEBI:24646"/>
        <dbReference type="ChEBI" id="CHEBI:57540"/>
        <dbReference type="ChEBI" id="CHEBI:57945"/>
        <dbReference type="ChEBI" id="CHEBI:132124"/>
    </reaction>
</comment>
<comment type="similarity">
    <text evidence="1 4">Belongs to the complex I subunit 6 family.</text>
</comment>
<reference evidence="5 6" key="2">
    <citation type="submission" date="2011-11" db="EMBL/GenBank/DDBJ databases">
        <authorList>
            <consortium name="US DOE Joint Genome Institute"/>
            <person name="Lucas S."/>
            <person name="Han J."/>
            <person name="Lapidus A."/>
            <person name="Cheng J.-F."/>
            <person name="Goodwin L."/>
            <person name="Pitluck S."/>
            <person name="Peters L."/>
            <person name="Ovchinnikova G."/>
            <person name="Zhang X."/>
            <person name="Detter J.C."/>
            <person name="Han C."/>
            <person name="Tapia R."/>
            <person name="Land M."/>
            <person name="Hauser L."/>
            <person name="Kyrpides N."/>
            <person name="Ivanova N."/>
            <person name="Pagani I."/>
            <person name="Vogl K."/>
            <person name="Liu Z."/>
            <person name="Overmann J."/>
            <person name="Frigaard N.-U."/>
            <person name="Bryant D."/>
            <person name="Woyke T."/>
        </authorList>
    </citation>
    <scope>NUCLEOTIDE SEQUENCE [LARGE SCALE GENOMIC DNA]</scope>
    <source>
        <strain evidence="5 6">970</strain>
    </source>
</reference>
<comment type="function">
    <text evidence="4">NDH-1 shuttles electrons from NADH, via FMN and iron-sulfur (Fe-S) centers, to quinones in the respiratory chain. Couples the redox reaction to proton translocation (for every two electrons transferred, four hydrogen ions are translocated across the cytoplasmic membrane), and thus conserves the redox energy in a proton gradient.</text>
</comment>
<dbReference type="STRING" id="631362.Thi970DRAFT_00553"/>
<keyword evidence="6" id="KW-1185">Reference proteome</keyword>
<dbReference type="AlphaFoldDB" id="H8YWT7"/>
<feature type="transmembrane region" description="Helical" evidence="4">
    <location>
        <begin position="31"/>
        <end position="49"/>
    </location>
</feature>
<keyword evidence="4" id="KW-1133">Transmembrane helix</keyword>
<dbReference type="Gene3D" id="1.20.120.1200">
    <property type="entry name" value="NADH-ubiquinone/plastoquinone oxidoreductase chain 6, subunit NuoJ"/>
    <property type="match status" value="1"/>
</dbReference>
<dbReference type="GO" id="GO:0008137">
    <property type="term" value="F:NADH dehydrogenase (ubiquinone) activity"/>
    <property type="evidence" value="ECO:0007669"/>
    <property type="project" value="UniProtKB-UniRule"/>
</dbReference>
<comment type="subcellular location">
    <subcellularLocation>
        <location evidence="4">Cell membrane</location>
        <topology evidence="4">Multi-pass membrane protein</topology>
    </subcellularLocation>
</comment>
<dbReference type="GO" id="GO:0048038">
    <property type="term" value="F:quinone binding"/>
    <property type="evidence" value="ECO:0007669"/>
    <property type="project" value="UniProtKB-UniRule"/>
</dbReference>
<keyword evidence="4" id="KW-0520">NAD</keyword>
<sequence>MGFEKFLFFLFAAITLFGAGMVVTRRNPVHAALYLVLTFVSTAALWLLIEAEFLGIVLVLVYVGAVMVLFLFVVMMLDIDVAAMRAQFIRYLPLGLLIVALLIFNMLLVLGPGNFGLDEFANPAAKAAGYSNTAELGMELYTTYLYQFEIAAVILLVAIVAAIRLTLRRRPSTKYLDPSAQVRVRKGPDRVRIVKMATEPVPAPIAQTKPDVGEKGED</sequence>
<feature type="transmembrane region" description="Helical" evidence="4">
    <location>
        <begin position="6"/>
        <end position="24"/>
    </location>
</feature>
<dbReference type="HOGENOM" id="CLU_085957_5_0_6"/>
<proteinExistence type="inferred from homology"/>
<keyword evidence="4" id="KW-0812">Transmembrane</keyword>
<dbReference type="InterPro" id="IPR042106">
    <property type="entry name" value="Nuo/plastoQ_OxRdtase_6_NuoJ"/>
</dbReference>
<evidence type="ECO:0000256" key="4">
    <source>
        <dbReference type="RuleBase" id="RU004429"/>
    </source>
</evidence>
<keyword evidence="5" id="KW-0830">Ubiquinone</keyword>
<accession>H8YWT7</accession>
<comment type="subunit">
    <text evidence="3">Composed of 13 different subunits. Subunits NuoA, H, J, K, L, M, N constitute the membrane sector of the complex.</text>
</comment>
<evidence type="ECO:0000256" key="3">
    <source>
        <dbReference type="ARBA" id="ARBA00025811"/>
    </source>
</evidence>
<organism evidence="5 6">
    <name type="scientific">Thiorhodovibrio frisius</name>
    <dbReference type="NCBI Taxonomy" id="631362"/>
    <lineage>
        <taxon>Bacteria</taxon>
        <taxon>Pseudomonadati</taxon>
        <taxon>Pseudomonadota</taxon>
        <taxon>Gammaproteobacteria</taxon>
        <taxon>Chromatiales</taxon>
        <taxon>Chromatiaceae</taxon>
        <taxon>Thiorhodovibrio</taxon>
    </lineage>
</organism>
<dbReference type="OrthoDB" id="9795409at2"/>
<dbReference type="EC" id="7.1.1.-" evidence="4"/>
<dbReference type="RefSeq" id="WP_009146998.1">
    <property type="nucleotide sequence ID" value="NZ_CP121471.1"/>
</dbReference>
<dbReference type="GO" id="GO:0005886">
    <property type="term" value="C:plasma membrane"/>
    <property type="evidence" value="ECO:0007669"/>
    <property type="project" value="UniProtKB-SubCell"/>
</dbReference>
<dbReference type="NCBIfam" id="NF005164">
    <property type="entry name" value="PRK06638.1-4"/>
    <property type="match status" value="1"/>
</dbReference>
<evidence type="ECO:0000313" key="5">
    <source>
        <dbReference type="EMBL" id="EIC22913.1"/>
    </source>
</evidence>
<evidence type="ECO:0000256" key="2">
    <source>
        <dbReference type="ARBA" id="ARBA00019907"/>
    </source>
</evidence>
<feature type="transmembrane region" description="Helical" evidence="4">
    <location>
        <begin position="144"/>
        <end position="167"/>
    </location>
</feature>
<feature type="transmembrane region" description="Helical" evidence="4">
    <location>
        <begin position="91"/>
        <end position="110"/>
    </location>
</feature>
<reference evidence="6" key="1">
    <citation type="submission" date="2011-06" db="EMBL/GenBank/DDBJ databases">
        <authorList>
            <consortium name="US DOE Joint Genome Institute (JGI-PGF)"/>
            <person name="Lucas S."/>
            <person name="Han J."/>
            <person name="Lapidus A."/>
            <person name="Cheng J.-F."/>
            <person name="Goodwin L."/>
            <person name="Pitluck S."/>
            <person name="Peters L."/>
            <person name="Land M.L."/>
            <person name="Hauser L."/>
            <person name="Vogl K."/>
            <person name="Liu Z."/>
            <person name="Overmann J."/>
            <person name="Frigaard N.-U."/>
            <person name="Bryant D.A."/>
            <person name="Woyke T.J."/>
        </authorList>
    </citation>
    <scope>NUCLEOTIDE SEQUENCE [LARGE SCALE GENOMIC DNA]</scope>
    <source>
        <strain evidence="6">970</strain>
    </source>
</reference>
<name>H8YWT7_9GAMM</name>
<dbReference type="PANTHER" id="PTHR33269">
    <property type="entry name" value="NADH-UBIQUINONE OXIDOREDUCTASE CHAIN 6"/>
    <property type="match status" value="1"/>
</dbReference>